<evidence type="ECO:0000313" key="3">
    <source>
        <dbReference type="Proteomes" id="UP000663841"/>
    </source>
</evidence>
<reference evidence="2" key="1">
    <citation type="submission" date="2021-01" db="EMBL/GenBank/DDBJ databases">
        <authorList>
            <person name="Kaushik A."/>
        </authorList>
    </citation>
    <scope>NUCLEOTIDE SEQUENCE</scope>
    <source>
        <strain evidence="2">AG3-T5</strain>
    </source>
</reference>
<dbReference type="InterPro" id="IPR001810">
    <property type="entry name" value="F-box_dom"/>
</dbReference>
<dbReference type="Proteomes" id="UP000663841">
    <property type="component" value="Unassembled WGS sequence"/>
</dbReference>
<name>A0A8H2WPY1_9AGAM</name>
<accession>A0A8H2WPY1</accession>
<evidence type="ECO:0000313" key="2">
    <source>
        <dbReference type="EMBL" id="CAE6402513.1"/>
    </source>
</evidence>
<evidence type="ECO:0000259" key="1">
    <source>
        <dbReference type="Pfam" id="PF12937"/>
    </source>
</evidence>
<gene>
    <name evidence="2" type="ORF">RDB_LOCUS9643</name>
</gene>
<dbReference type="Gene3D" id="1.20.1280.50">
    <property type="match status" value="1"/>
</dbReference>
<feature type="domain" description="F-box" evidence="1">
    <location>
        <begin position="81"/>
        <end position="129"/>
    </location>
</feature>
<dbReference type="InterPro" id="IPR036047">
    <property type="entry name" value="F-box-like_dom_sf"/>
</dbReference>
<dbReference type="EMBL" id="CAJMWW010000024">
    <property type="protein sequence ID" value="CAE6402513.1"/>
    <property type="molecule type" value="Genomic_DNA"/>
</dbReference>
<sequence>MSEDLKNASEDLRSALERYLVVCSEIRACHWQNRLLHSPSRKLDDQIQKEIDYFYQHESQLQDVKHALRVTRNSVRSITPISALPPDTLVHIFHFIHYFRTCTIKYLAQVCSQWRSVCLSCCSLWTQIDYHPQGDVGLQPRLLDQVKTYLYRAGQRPLRISVRLGDFPDEWYNSNSKILFKSCAARMQALELVVLPLQEDEPTISLSNIQLKFLQTLLSSATSGVLTELITVVLHSGHRMGPQQHSHTQPFLNLTTKKSNVSLEHVGVLNLHGLFPSWKSTVYHNLVDLRLAPELDSPYIITKAELVSILVMSPRLRTLHFGMKLVGSPMETSVESNSHVPVNLVDLETLRIFCYSHDFYNVHDKAERLLPLLAPGIKPLRVFLEGGSIAAFVKPITVEQTRAFFERSNVTELHARRHLLPLKLLSSAIMRNLKLLVLEDCVARSFPRPIEDISPVLSSRPFIQTLQMNQCTMPLAELQSSLQRFRVQQLLLYQNTFDSEPASEEKVRADLSAVCVSIVFGETPALVSHQSELSG</sequence>
<protein>
    <recommendedName>
        <fullName evidence="1">F-box domain-containing protein</fullName>
    </recommendedName>
</protein>
<dbReference type="AlphaFoldDB" id="A0A8H2WPY1"/>
<comment type="caution">
    <text evidence="2">The sequence shown here is derived from an EMBL/GenBank/DDBJ whole genome shotgun (WGS) entry which is preliminary data.</text>
</comment>
<organism evidence="2 3">
    <name type="scientific">Rhizoctonia solani</name>
    <dbReference type="NCBI Taxonomy" id="456999"/>
    <lineage>
        <taxon>Eukaryota</taxon>
        <taxon>Fungi</taxon>
        <taxon>Dikarya</taxon>
        <taxon>Basidiomycota</taxon>
        <taxon>Agaricomycotina</taxon>
        <taxon>Agaricomycetes</taxon>
        <taxon>Cantharellales</taxon>
        <taxon>Ceratobasidiaceae</taxon>
        <taxon>Rhizoctonia</taxon>
    </lineage>
</organism>
<dbReference type="SUPFAM" id="SSF81383">
    <property type="entry name" value="F-box domain"/>
    <property type="match status" value="1"/>
</dbReference>
<dbReference type="Pfam" id="PF12937">
    <property type="entry name" value="F-box-like"/>
    <property type="match status" value="1"/>
</dbReference>
<proteinExistence type="predicted"/>